<reference evidence="1 2" key="1">
    <citation type="submission" date="2015-07" db="EMBL/GenBank/DDBJ databases">
        <title>Genome sequence of Ornatilinea apprima DSM 23815.</title>
        <authorList>
            <person name="Hemp J."/>
            <person name="Ward L.M."/>
            <person name="Pace L.A."/>
            <person name="Fischer W.W."/>
        </authorList>
    </citation>
    <scope>NUCLEOTIDE SEQUENCE [LARGE SCALE GENOMIC DNA]</scope>
    <source>
        <strain evidence="1 2">P3M-1</strain>
    </source>
</reference>
<evidence type="ECO:0000313" key="1">
    <source>
        <dbReference type="EMBL" id="KPL76891.1"/>
    </source>
</evidence>
<accession>A0A0P6X2L2</accession>
<dbReference type="InterPro" id="IPR043519">
    <property type="entry name" value="NT_sf"/>
</dbReference>
<dbReference type="AlphaFoldDB" id="A0A0P6X2L2"/>
<dbReference type="PATRIC" id="fig|1134406.4.peg.2424"/>
<dbReference type="EMBL" id="LGCL01000024">
    <property type="protein sequence ID" value="KPL76891.1"/>
    <property type="molecule type" value="Genomic_DNA"/>
</dbReference>
<dbReference type="OrthoDB" id="383876at2"/>
<dbReference type="Proteomes" id="UP000050417">
    <property type="component" value="Unassembled WGS sequence"/>
</dbReference>
<protein>
    <submittedName>
        <fullName evidence="1">Uncharacterized protein</fullName>
    </submittedName>
</protein>
<proteinExistence type="predicted"/>
<name>A0A0P6X2L2_9CHLR</name>
<dbReference type="RefSeq" id="WP_075062826.1">
    <property type="nucleotide sequence ID" value="NZ_LGCL01000024.1"/>
</dbReference>
<dbReference type="SUPFAM" id="SSF81301">
    <property type="entry name" value="Nucleotidyltransferase"/>
    <property type="match status" value="1"/>
</dbReference>
<dbReference type="STRING" id="1134406.ADN00_09830"/>
<keyword evidence="2" id="KW-1185">Reference proteome</keyword>
<dbReference type="Gene3D" id="3.30.460.10">
    <property type="entry name" value="Beta Polymerase, domain 2"/>
    <property type="match status" value="1"/>
</dbReference>
<organism evidence="1 2">
    <name type="scientific">Ornatilinea apprima</name>
    <dbReference type="NCBI Taxonomy" id="1134406"/>
    <lineage>
        <taxon>Bacteria</taxon>
        <taxon>Bacillati</taxon>
        <taxon>Chloroflexota</taxon>
        <taxon>Anaerolineae</taxon>
        <taxon>Anaerolineales</taxon>
        <taxon>Anaerolineaceae</taxon>
        <taxon>Ornatilinea</taxon>
    </lineage>
</organism>
<sequence length="253" mass="27947">MHPHLLLKRLDEIGGSLARSGRALALIGCGSVGLELERLDEYSDLDFLAIVEPGAKQSYLDDLSWLSDLCPIAYCFANTADGYKLLYEDGIFCEFGVIEIDELPTIPFAPGRVVWKKEGVPDNISQPSVTTGSPPKRSQEWLLGEALTNLLVGLAREKRGEKLSATRFSQGYAVDRVVELAESIETAQAASRDIFINERRFEQRFPRLARELGACLQGYERNPQSALAILSLLEQHFEVSPAMANAIREMCGG</sequence>
<comment type="caution">
    <text evidence="1">The sequence shown here is derived from an EMBL/GenBank/DDBJ whole genome shotgun (WGS) entry which is preliminary data.</text>
</comment>
<evidence type="ECO:0000313" key="2">
    <source>
        <dbReference type="Proteomes" id="UP000050417"/>
    </source>
</evidence>
<gene>
    <name evidence="1" type="ORF">ADN00_09830</name>
</gene>